<dbReference type="NCBIfam" id="TIGR03124">
    <property type="entry name" value="citrate_citX"/>
    <property type="match status" value="1"/>
</dbReference>
<dbReference type="InterPro" id="IPR005551">
    <property type="entry name" value="CitX"/>
</dbReference>
<keyword evidence="2 5" id="KW-0808">Transferase</keyword>
<gene>
    <name evidence="5" type="primary">citX</name>
    <name evidence="5" type="ORF">ISU02_19560</name>
</gene>
<dbReference type="GO" id="GO:0050519">
    <property type="term" value="F:holo-citrate lyase synthase activity"/>
    <property type="evidence" value="ECO:0007669"/>
    <property type="project" value="UniProtKB-EC"/>
</dbReference>
<evidence type="ECO:0000256" key="1">
    <source>
        <dbReference type="ARBA" id="ARBA00012524"/>
    </source>
</evidence>
<dbReference type="RefSeq" id="WP_194703532.1">
    <property type="nucleotide sequence ID" value="NZ_JADKNH010000014.1"/>
</dbReference>
<proteinExistence type="predicted"/>
<sequence length="169" mass="19396">MRLETLLEYREIKADFIQMLVARDERTVLVIRANIPGPNKKSDWALKLHDEAVRCVKTSLESEDISYEEVTSDLKKRVDPAEYVDIFYVALEAKAVKALCIQIEEQHSIGRIFDLDVYNEKGQSLTRAQMNKGVRKCYLCDQPAYECGRGRVHTLSELELFLISKANAL</sequence>
<dbReference type="Pfam" id="PF03802">
    <property type="entry name" value="CitX"/>
    <property type="match status" value="1"/>
</dbReference>
<evidence type="ECO:0000256" key="2">
    <source>
        <dbReference type="ARBA" id="ARBA00022679"/>
    </source>
</evidence>
<dbReference type="EMBL" id="JADKNH010000014">
    <property type="protein sequence ID" value="MBF4695296.1"/>
    <property type="molecule type" value="Genomic_DNA"/>
</dbReference>
<organism evidence="5 6">
    <name type="scientific">Fusibacter ferrireducens</name>
    <dbReference type="NCBI Taxonomy" id="2785058"/>
    <lineage>
        <taxon>Bacteria</taxon>
        <taxon>Bacillati</taxon>
        <taxon>Bacillota</taxon>
        <taxon>Clostridia</taxon>
        <taxon>Eubacteriales</taxon>
        <taxon>Eubacteriales Family XII. Incertae Sedis</taxon>
        <taxon>Fusibacter</taxon>
    </lineage>
</organism>
<keyword evidence="5" id="KW-0456">Lyase</keyword>
<evidence type="ECO:0000313" key="5">
    <source>
        <dbReference type="EMBL" id="MBF4695296.1"/>
    </source>
</evidence>
<dbReference type="Proteomes" id="UP000614200">
    <property type="component" value="Unassembled WGS sequence"/>
</dbReference>
<keyword evidence="6" id="KW-1185">Reference proteome</keyword>
<evidence type="ECO:0000256" key="3">
    <source>
        <dbReference type="ARBA" id="ARBA00022695"/>
    </source>
</evidence>
<evidence type="ECO:0000256" key="4">
    <source>
        <dbReference type="ARBA" id="ARBA00048574"/>
    </source>
</evidence>
<dbReference type="EC" id="2.7.7.61" evidence="1"/>
<accession>A0ABR9ZZA8</accession>
<reference evidence="5 6" key="1">
    <citation type="submission" date="2020-11" db="EMBL/GenBank/DDBJ databases">
        <title>Fusibacter basophilias sp. nov.</title>
        <authorList>
            <person name="Qiu D."/>
        </authorList>
    </citation>
    <scope>NUCLEOTIDE SEQUENCE [LARGE SCALE GENOMIC DNA]</scope>
    <source>
        <strain evidence="5 6">Q10-2</strain>
    </source>
</reference>
<protein>
    <recommendedName>
        <fullName evidence="1">citrate lyase holo-[acyl-carrier protein] synthase</fullName>
        <ecNumber evidence="1">2.7.7.61</ecNumber>
    </recommendedName>
</protein>
<evidence type="ECO:0000313" key="6">
    <source>
        <dbReference type="Proteomes" id="UP000614200"/>
    </source>
</evidence>
<comment type="caution">
    <text evidence="5">The sequence shown here is derived from an EMBL/GenBank/DDBJ whole genome shotgun (WGS) entry which is preliminary data.</text>
</comment>
<dbReference type="GO" id="GO:0016829">
    <property type="term" value="F:lyase activity"/>
    <property type="evidence" value="ECO:0007669"/>
    <property type="project" value="UniProtKB-KW"/>
</dbReference>
<keyword evidence="3 5" id="KW-0548">Nucleotidyltransferase</keyword>
<name>A0ABR9ZZA8_9FIRM</name>
<comment type="catalytic activity">
    <reaction evidence="4">
        <text>apo-[citrate lyase ACP] + 2'-(5''-triphospho-alpha-D-ribosyl)-3'-dephospho-CoA = holo-[citrate lyase ACP] + diphosphate</text>
        <dbReference type="Rhea" id="RHEA:16333"/>
        <dbReference type="Rhea" id="RHEA-COMP:10157"/>
        <dbReference type="Rhea" id="RHEA-COMP:10158"/>
        <dbReference type="ChEBI" id="CHEBI:29999"/>
        <dbReference type="ChEBI" id="CHEBI:33019"/>
        <dbReference type="ChEBI" id="CHEBI:61378"/>
        <dbReference type="ChEBI" id="CHEBI:82683"/>
        <dbReference type="EC" id="2.7.7.61"/>
    </reaction>
</comment>